<dbReference type="Proteomes" id="UP000199024">
    <property type="component" value="Unassembled WGS sequence"/>
</dbReference>
<evidence type="ECO:0000256" key="1">
    <source>
        <dbReference type="SAM" id="SignalP"/>
    </source>
</evidence>
<dbReference type="InterPro" id="IPR010634">
    <property type="entry name" value="DUF1223"/>
</dbReference>
<keyword evidence="1" id="KW-0732">Signal</keyword>
<feature type="chain" id="PRO_5011711216" description="DUF1223 domain-containing protein" evidence="1">
    <location>
        <begin position="27"/>
        <end position="258"/>
    </location>
</feature>
<gene>
    <name evidence="2" type="ORF">SAMN05421771_2206</name>
</gene>
<dbReference type="AlphaFoldDB" id="A0A1I6MBF3"/>
<evidence type="ECO:0000313" key="2">
    <source>
        <dbReference type="EMBL" id="SFS12922.1"/>
    </source>
</evidence>
<keyword evidence="3" id="KW-1185">Reference proteome</keyword>
<dbReference type="PANTHER" id="PTHR36057:SF1">
    <property type="entry name" value="LIPOPROTEIN LIPID ATTACHMENT SITE-LIKE PROTEIN, PUTATIVE (DUF1223)-RELATED"/>
    <property type="match status" value="1"/>
</dbReference>
<accession>A0A1I6MBF3</accession>
<dbReference type="STRING" id="474950.SAMN05421771_2206"/>
<dbReference type="Pfam" id="PF06764">
    <property type="entry name" value="DUF1223"/>
    <property type="match status" value="1"/>
</dbReference>
<organism evidence="2 3">
    <name type="scientific">Granulicella pectinivorans</name>
    <dbReference type="NCBI Taxonomy" id="474950"/>
    <lineage>
        <taxon>Bacteria</taxon>
        <taxon>Pseudomonadati</taxon>
        <taxon>Acidobacteriota</taxon>
        <taxon>Terriglobia</taxon>
        <taxon>Terriglobales</taxon>
        <taxon>Acidobacteriaceae</taxon>
        <taxon>Granulicella</taxon>
    </lineage>
</organism>
<proteinExistence type="predicted"/>
<dbReference type="InterPro" id="IPR036249">
    <property type="entry name" value="Thioredoxin-like_sf"/>
</dbReference>
<dbReference type="OrthoDB" id="9808254at2"/>
<dbReference type="SUPFAM" id="SSF52833">
    <property type="entry name" value="Thioredoxin-like"/>
    <property type="match status" value="1"/>
</dbReference>
<dbReference type="PANTHER" id="PTHR36057">
    <property type="match status" value="1"/>
</dbReference>
<feature type="signal peptide" evidence="1">
    <location>
        <begin position="1"/>
        <end position="26"/>
    </location>
</feature>
<sequence length="258" mass="27676">MQSIWQHSLLSLVLAQMLSLGLPAQTATPPPLLVELFTSEGCSSCPPADALLREINGTRTSSGQLIVGISEHVTYWNSLGWADPFSASVFTERQNAYGNKFGLDSVYTPQMVVNGAQQVVGSDRNGLARIFKKELDQPIQLQVHILSAKIVGNAVLVRFSTTAEAPNPKGDIVAVLADDTARSSVARGENSGRNLTHVAVARSITRVSMAKSTGEQEVRIPLPSSFRDSEQHHVILFAQAPAHGRVLGVDSASLARLD</sequence>
<dbReference type="EMBL" id="FOZL01000001">
    <property type="protein sequence ID" value="SFS12922.1"/>
    <property type="molecule type" value="Genomic_DNA"/>
</dbReference>
<protein>
    <recommendedName>
        <fullName evidence="4">DUF1223 domain-containing protein</fullName>
    </recommendedName>
</protein>
<evidence type="ECO:0000313" key="3">
    <source>
        <dbReference type="Proteomes" id="UP000199024"/>
    </source>
</evidence>
<dbReference type="RefSeq" id="WP_089839179.1">
    <property type="nucleotide sequence ID" value="NZ_FOZL01000001.1"/>
</dbReference>
<reference evidence="2 3" key="1">
    <citation type="submission" date="2016-10" db="EMBL/GenBank/DDBJ databases">
        <authorList>
            <person name="de Groot N.N."/>
        </authorList>
    </citation>
    <scope>NUCLEOTIDE SEQUENCE [LARGE SCALE GENOMIC DNA]</scope>
    <source>
        <strain evidence="2 3">DSM 21001</strain>
    </source>
</reference>
<evidence type="ECO:0008006" key="4">
    <source>
        <dbReference type="Google" id="ProtNLM"/>
    </source>
</evidence>
<name>A0A1I6MBF3_9BACT</name>